<dbReference type="SMART" id="SM00028">
    <property type="entry name" value="TPR"/>
    <property type="match status" value="3"/>
</dbReference>
<organism evidence="1 2">
    <name type="scientific">Ectopseudomonas chengduensis</name>
    <dbReference type="NCBI Taxonomy" id="489632"/>
    <lineage>
        <taxon>Bacteria</taxon>
        <taxon>Pseudomonadati</taxon>
        <taxon>Pseudomonadota</taxon>
        <taxon>Gammaproteobacteria</taxon>
        <taxon>Pseudomonadales</taxon>
        <taxon>Pseudomonadaceae</taxon>
        <taxon>Ectopseudomonas</taxon>
    </lineage>
</organism>
<evidence type="ECO:0000313" key="1">
    <source>
        <dbReference type="EMBL" id="SDD03055.1"/>
    </source>
</evidence>
<name>A0A1G6RGC5_9GAMM</name>
<dbReference type="RefSeq" id="WP_017677683.1">
    <property type="nucleotide sequence ID" value="NZ_FMZQ01000009.1"/>
</dbReference>
<dbReference type="EMBL" id="FMZQ01000009">
    <property type="protein sequence ID" value="SDD03055.1"/>
    <property type="molecule type" value="Genomic_DNA"/>
</dbReference>
<dbReference type="AlphaFoldDB" id="A0A1G6RGC5"/>
<dbReference type="Gene3D" id="1.25.40.10">
    <property type="entry name" value="Tetratricopeptide repeat domain"/>
    <property type="match status" value="1"/>
</dbReference>
<reference evidence="2" key="1">
    <citation type="submission" date="2016-10" db="EMBL/GenBank/DDBJ databases">
        <authorList>
            <person name="Varghese N."/>
            <person name="Submissions S."/>
        </authorList>
    </citation>
    <scope>NUCLEOTIDE SEQUENCE [LARGE SCALE GENOMIC DNA]</scope>
    <source>
        <strain evidence="2">DSM 26382</strain>
    </source>
</reference>
<sequence>MPLLALLVIACQVTCGLHVVRSGQERYWLYLIIALPGLGCLIYFLGIMLPDLLGSRRGRQTLNRLHDSIDPERHLRALRDELEIRDTRDTRVNLADELLRMGQAEEAAQQYQTALRGIHSDAPDILLGLARARFALGDFAGCQASLDQLIAHNPDFRSSDGHLLYARALEGQGNDLKAEEEYRALGSYCASPEANYRYALLLRRLGRQREAIELLQQIQTHARRSARHYRVLHKEWLDLSQKALLELQHG</sequence>
<dbReference type="Pfam" id="PF14559">
    <property type="entry name" value="TPR_19"/>
    <property type="match status" value="1"/>
</dbReference>
<dbReference type="Proteomes" id="UP000199467">
    <property type="component" value="Unassembled WGS sequence"/>
</dbReference>
<keyword evidence="2" id="KW-1185">Reference proteome</keyword>
<protein>
    <submittedName>
        <fullName evidence="1">Uncharacterized protein</fullName>
    </submittedName>
</protein>
<proteinExistence type="predicted"/>
<gene>
    <name evidence="1" type="ORF">SAMN05216576_109212</name>
</gene>
<dbReference type="PIRSF" id="PIRSF030959">
    <property type="entry name" value="UCP030959"/>
    <property type="match status" value="1"/>
</dbReference>
<dbReference type="InterPro" id="IPR011990">
    <property type="entry name" value="TPR-like_helical_dom_sf"/>
</dbReference>
<dbReference type="Pfam" id="PF13174">
    <property type="entry name" value="TPR_6"/>
    <property type="match status" value="1"/>
</dbReference>
<accession>A0A1G6RGC5</accession>
<evidence type="ECO:0000313" key="2">
    <source>
        <dbReference type="Proteomes" id="UP000199467"/>
    </source>
</evidence>
<dbReference type="SUPFAM" id="SSF48452">
    <property type="entry name" value="TPR-like"/>
    <property type="match status" value="1"/>
</dbReference>
<dbReference type="InterPro" id="IPR014562">
    <property type="entry name" value="UCP030959_TPR_rpt-cont"/>
</dbReference>
<dbReference type="InterPro" id="IPR019734">
    <property type="entry name" value="TPR_rpt"/>
</dbReference>